<dbReference type="InterPro" id="IPR004358">
    <property type="entry name" value="Sig_transdc_His_kin-like_C"/>
</dbReference>
<evidence type="ECO:0000256" key="8">
    <source>
        <dbReference type="ARBA" id="ARBA00022777"/>
    </source>
</evidence>
<evidence type="ECO:0000256" key="4">
    <source>
        <dbReference type="ARBA" id="ARBA00022553"/>
    </source>
</evidence>
<evidence type="ECO:0000256" key="12">
    <source>
        <dbReference type="ARBA" id="ARBA00023136"/>
    </source>
</evidence>
<gene>
    <name evidence="14" type="ORF">QQS35_05140</name>
</gene>
<keyword evidence="7" id="KW-0547">Nucleotide-binding</keyword>
<comment type="caution">
    <text evidence="14">The sequence shown here is derived from an EMBL/GenBank/DDBJ whole genome shotgun (WGS) entry which is preliminary data.</text>
</comment>
<sequence length="309" mass="35323">MNVILSIIILILLLLLIRQYLSRRSITSNLRYISNKINDLTSNDSSDRILLMTEHIEIREFLIEINQLLDYHQEYLADNARMRMSMDRMLTNISHDLKTPLTVVLGYLENLQNDKDYTPEERDALLTKVSVKVVDVANLINKFFDLAKLESGDLQLDSRRIHINEVCRKVIVGYYDTLIHKGFDLDIDIPKQPLYLNGDEDALTRILNNLLSNAIHYGKDGNFVGLTLSEDNETVTIKVSDKGKGILHSVQDRIFERLYTVKDSKSEFAHGSGIGLTISKRLTEQMQGDIEFSSVPNSLTTFILSFKKA</sequence>
<dbReference type="EC" id="2.7.13.3" evidence="3"/>
<dbReference type="Pfam" id="PF02518">
    <property type="entry name" value="HATPase_c"/>
    <property type="match status" value="1"/>
</dbReference>
<keyword evidence="9" id="KW-0067">ATP-binding</keyword>
<accession>A0ABT7L5J0</accession>
<dbReference type="InterPro" id="IPR003661">
    <property type="entry name" value="HisK_dim/P_dom"/>
</dbReference>
<evidence type="ECO:0000256" key="9">
    <source>
        <dbReference type="ARBA" id="ARBA00022840"/>
    </source>
</evidence>
<evidence type="ECO:0000256" key="5">
    <source>
        <dbReference type="ARBA" id="ARBA00022679"/>
    </source>
</evidence>
<reference evidence="14 15" key="1">
    <citation type="submission" date="2023-06" db="EMBL/GenBank/DDBJ databases">
        <title>Aquibacillus rhizosphaerae LR5S19.</title>
        <authorList>
            <person name="Sun J.-Q."/>
        </authorList>
    </citation>
    <scope>NUCLEOTIDE SEQUENCE [LARGE SCALE GENOMIC DNA]</scope>
    <source>
        <strain evidence="14 15">LR5S19</strain>
    </source>
</reference>
<protein>
    <recommendedName>
        <fullName evidence="3">histidine kinase</fullName>
        <ecNumber evidence="3">2.7.13.3</ecNumber>
    </recommendedName>
</protein>
<evidence type="ECO:0000259" key="13">
    <source>
        <dbReference type="PROSITE" id="PS50109"/>
    </source>
</evidence>
<dbReference type="RefSeq" id="WP_285930797.1">
    <property type="nucleotide sequence ID" value="NZ_JASTZU010000018.1"/>
</dbReference>
<evidence type="ECO:0000313" key="15">
    <source>
        <dbReference type="Proteomes" id="UP001235343"/>
    </source>
</evidence>
<evidence type="ECO:0000313" key="14">
    <source>
        <dbReference type="EMBL" id="MDL4839841.1"/>
    </source>
</evidence>
<dbReference type="PANTHER" id="PTHR45528:SF8">
    <property type="entry name" value="HISTIDINE KINASE"/>
    <property type="match status" value="1"/>
</dbReference>
<evidence type="ECO:0000256" key="3">
    <source>
        <dbReference type="ARBA" id="ARBA00012438"/>
    </source>
</evidence>
<dbReference type="SMART" id="SM00388">
    <property type="entry name" value="HisKA"/>
    <property type="match status" value="1"/>
</dbReference>
<dbReference type="PANTHER" id="PTHR45528">
    <property type="entry name" value="SENSOR HISTIDINE KINASE CPXA"/>
    <property type="match status" value="1"/>
</dbReference>
<dbReference type="SUPFAM" id="SSF47384">
    <property type="entry name" value="Homodimeric domain of signal transducing histidine kinase"/>
    <property type="match status" value="1"/>
</dbReference>
<dbReference type="InterPro" id="IPR050398">
    <property type="entry name" value="HssS/ArlS-like"/>
</dbReference>
<proteinExistence type="predicted"/>
<evidence type="ECO:0000256" key="10">
    <source>
        <dbReference type="ARBA" id="ARBA00022989"/>
    </source>
</evidence>
<dbReference type="InterPro" id="IPR036097">
    <property type="entry name" value="HisK_dim/P_sf"/>
</dbReference>
<keyword evidence="5" id="KW-0808">Transferase</keyword>
<keyword evidence="8 14" id="KW-0418">Kinase</keyword>
<evidence type="ECO:0000256" key="6">
    <source>
        <dbReference type="ARBA" id="ARBA00022692"/>
    </source>
</evidence>
<dbReference type="CDD" id="cd00082">
    <property type="entry name" value="HisKA"/>
    <property type="match status" value="1"/>
</dbReference>
<keyword evidence="10" id="KW-1133">Transmembrane helix</keyword>
<dbReference type="Gene3D" id="3.30.565.10">
    <property type="entry name" value="Histidine kinase-like ATPase, C-terminal domain"/>
    <property type="match status" value="1"/>
</dbReference>
<dbReference type="Pfam" id="PF00512">
    <property type="entry name" value="HisKA"/>
    <property type="match status" value="1"/>
</dbReference>
<evidence type="ECO:0000256" key="11">
    <source>
        <dbReference type="ARBA" id="ARBA00023012"/>
    </source>
</evidence>
<comment type="catalytic activity">
    <reaction evidence="1">
        <text>ATP + protein L-histidine = ADP + protein N-phospho-L-histidine.</text>
        <dbReference type="EC" id="2.7.13.3"/>
    </reaction>
</comment>
<dbReference type="InterPro" id="IPR005467">
    <property type="entry name" value="His_kinase_dom"/>
</dbReference>
<dbReference type="PROSITE" id="PS50109">
    <property type="entry name" value="HIS_KIN"/>
    <property type="match status" value="1"/>
</dbReference>
<comment type="subcellular location">
    <subcellularLocation>
        <location evidence="2">Membrane</location>
        <topology evidence="2">Multi-pass membrane protein</topology>
    </subcellularLocation>
</comment>
<organism evidence="14 15">
    <name type="scientific">Aquibacillus rhizosphaerae</name>
    <dbReference type="NCBI Taxonomy" id="3051431"/>
    <lineage>
        <taxon>Bacteria</taxon>
        <taxon>Bacillati</taxon>
        <taxon>Bacillota</taxon>
        <taxon>Bacilli</taxon>
        <taxon>Bacillales</taxon>
        <taxon>Bacillaceae</taxon>
        <taxon>Aquibacillus</taxon>
    </lineage>
</organism>
<name>A0ABT7L5J0_9BACI</name>
<keyword evidence="11" id="KW-0902">Two-component regulatory system</keyword>
<keyword evidence="15" id="KW-1185">Reference proteome</keyword>
<dbReference type="PRINTS" id="PR00344">
    <property type="entry name" value="BCTRLSENSOR"/>
</dbReference>
<keyword evidence="6" id="KW-0812">Transmembrane</keyword>
<evidence type="ECO:0000256" key="1">
    <source>
        <dbReference type="ARBA" id="ARBA00000085"/>
    </source>
</evidence>
<dbReference type="Gene3D" id="1.10.287.130">
    <property type="match status" value="1"/>
</dbReference>
<dbReference type="InterPro" id="IPR003594">
    <property type="entry name" value="HATPase_dom"/>
</dbReference>
<dbReference type="Proteomes" id="UP001235343">
    <property type="component" value="Unassembled WGS sequence"/>
</dbReference>
<dbReference type="EMBL" id="JASTZU010000018">
    <property type="protein sequence ID" value="MDL4839841.1"/>
    <property type="molecule type" value="Genomic_DNA"/>
</dbReference>
<dbReference type="GO" id="GO:0016301">
    <property type="term" value="F:kinase activity"/>
    <property type="evidence" value="ECO:0007669"/>
    <property type="project" value="UniProtKB-KW"/>
</dbReference>
<keyword evidence="4" id="KW-0597">Phosphoprotein</keyword>
<dbReference type="SMART" id="SM00387">
    <property type="entry name" value="HATPase_c"/>
    <property type="match status" value="1"/>
</dbReference>
<evidence type="ECO:0000256" key="7">
    <source>
        <dbReference type="ARBA" id="ARBA00022741"/>
    </source>
</evidence>
<keyword evidence="12" id="KW-0472">Membrane</keyword>
<evidence type="ECO:0000256" key="2">
    <source>
        <dbReference type="ARBA" id="ARBA00004141"/>
    </source>
</evidence>
<dbReference type="SUPFAM" id="SSF55874">
    <property type="entry name" value="ATPase domain of HSP90 chaperone/DNA topoisomerase II/histidine kinase"/>
    <property type="match status" value="1"/>
</dbReference>
<feature type="domain" description="Histidine kinase" evidence="13">
    <location>
        <begin position="92"/>
        <end position="309"/>
    </location>
</feature>
<dbReference type="InterPro" id="IPR036890">
    <property type="entry name" value="HATPase_C_sf"/>
</dbReference>